<dbReference type="InterPro" id="IPR041796">
    <property type="entry name" value="Mre11_N"/>
</dbReference>
<organism evidence="10 11">
    <name type="scientific">Spirochaeta isovalerica</name>
    <dbReference type="NCBI Taxonomy" id="150"/>
    <lineage>
        <taxon>Bacteria</taxon>
        <taxon>Pseudomonadati</taxon>
        <taxon>Spirochaetota</taxon>
        <taxon>Spirochaetia</taxon>
        <taxon>Spirochaetales</taxon>
        <taxon>Spirochaetaceae</taxon>
        <taxon>Spirochaeta</taxon>
    </lineage>
</organism>
<comment type="function">
    <text evidence="7">SbcCD cleaves DNA hairpin structures. These structures can inhibit DNA replication and are intermediates in certain DNA recombination reactions. The complex acts as a 3'-&gt;5' double strand exonuclease that can open hairpins. It also has a 5' single-strand endonuclease activity.</text>
</comment>
<dbReference type="Gene3D" id="3.60.21.10">
    <property type="match status" value="1"/>
</dbReference>
<feature type="domain" description="Nuclease SbcCD subunit D C-terminal" evidence="9">
    <location>
        <begin position="280"/>
        <end position="373"/>
    </location>
</feature>
<comment type="similarity">
    <text evidence="1 7">Belongs to the SbcD family.</text>
</comment>
<sequence length="406" mass="46054">MRILHTSDWHLGARLCDRERIDEHKAFLDWIIHKIETEKVNILIISGDIFDTSTPPNNAEALYYDFICKLNETDLTATVIIGGNHDSISKINSPKLLLSRLKVFVVGGAEKSPEDCLIPILENDRVHALVCAVPFLRERDIRIPVAGENWEERERGVAEGIHSYYRSVVESAEKDYDLSNIPLIGMGHLFVTGSLSGAGQRDLYVGNLGSISTEIFSDSFSYIALGHIHKPQQVGGKDYIRYSGSPLAMDFGEEGEKSVIIAEFKENKLTGTKTLTIPQYRKLIRFKGNLKEVEKQIDDFVPPDTPFWADAELLDGSALGDVSRILNEKAIEKGFEFLRIRILHEASQNIFKNRQSKEIKDLTPEEIFIERCRNAGLEEEKMNELMPLYKELLVRVENVLENDHEN</sequence>
<dbReference type="InterPro" id="IPR026843">
    <property type="entry name" value="SbcD_C"/>
</dbReference>
<dbReference type="PANTHER" id="PTHR30337">
    <property type="entry name" value="COMPONENT OF ATP-DEPENDENT DSDNA EXONUCLEASE"/>
    <property type="match status" value="1"/>
</dbReference>
<evidence type="ECO:0000256" key="3">
    <source>
        <dbReference type="ARBA" id="ARBA00013365"/>
    </source>
</evidence>
<dbReference type="GO" id="GO:0006260">
    <property type="term" value="P:DNA replication"/>
    <property type="evidence" value="ECO:0007669"/>
    <property type="project" value="UniProtKB-KW"/>
</dbReference>
<dbReference type="Proteomes" id="UP000587760">
    <property type="component" value="Unassembled WGS sequence"/>
</dbReference>
<keyword evidence="7" id="KW-0233">DNA recombination</keyword>
<dbReference type="GO" id="GO:0008408">
    <property type="term" value="F:3'-5' exonuclease activity"/>
    <property type="evidence" value="ECO:0007669"/>
    <property type="project" value="InterPro"/>
</dbReference>
<evidence type="ECO:0000259" key="8">
    <source>
        <dbReference type="Pfam" id="PF00149"/>
    </source>
</evidence>
<keyword evidence="6 7" id="KW-0269">Exonuclease</keyword>
<dbReference type="CDD" id="cd00840">
    <property type="entry name" value="MPP_Mre11_N"/>
    <property type="match status" value="1"/>
</dbReference>
<dbReference type="InterPro" id="IPR029052">
    <property type="entry name" value="Metallo-depent_PP-like"/>
</dbReference>
<dbReference type="AlphaFoldDB" id="A0A841R8H2"/>
<keyword evidence="4 7" id="KW-0540">Nuclease</keyword>
<name>A0A841R8H2_9SPIO</name>
<dbReference type="SUPFAM" id="SSF56300">
    <property type="entry name" value="Metallo-dependent phosphatases"/>
    <property type="match status" value="1"/>
</dbReference>
<evidence type="ECO:0000256" key="4">
    <source>
        <dbReference type="ARBA" id="ARBA00022722"/>
    </source>
</evidence>
<dbReference type="InterPro" id="IPR004593">
    <property type="entry name" value="SbcD"/>
</dbReference>
<evidence type="ECO:0000256" key="2">
    <source>
        <dbReference type="ARBA" id="ARBA00011322"/>
    </source>
</evidence>
<keyword evidence="7" id="KW-0235">DNA replication</keyword>
<evidence type="ECO:0000259" key="9">
    <source>
        <dbReference type="Pfam" id="PF12320"/>
    </source>
</evidence>
<accession>A0A841R8H2</accession>
<dbReference type="GO" id="GO:0004519">
    <property type="term" value="F:endonuclease activity"/>
    <property type="evidence" value="ECO:0007669"/>
    <property type="project" value="UniProtKB-KW"/>
</dbReference>
<evidence type="ECO:0000313" key="10">
    <source>
        <dbReference type="EMBL" id="MBB6478772.1"/>
    </source>
</evidence>
<feature type="domain" description="Calcineurin-like phosphoesterase" evidence="8">
    <location>
        <begin position="1"/>
        <end position="104"/>
    </location>
</feature>
<dbReference type="EMBL" id="JACHGJ010000001">
    <property type="protein sequence ID" value="MBB6478772.1"/>
    <property type="molecule type" value="Genomic_DNA"/>
</dbReference>
<reference evidence="10 11" key="1">
    <citation type="submission" date="2020-08" db="EMBL/GenBank/DDBJ databases">
        <title>Genomic Encyclopedia of Type Strains, Phase IV (KMG-IV): sequencing the most valuable type-strain genomes for metagenomic binning, comparative biology and taxonomic classification.</title>
        <authorList>
            <person name="Goeker M."/>
        </authorList>
    </citation>
    <scope>NUCLEOTIDE SEQUENCE [LARGE SCALE GENOMIC DNA]</scope>
    <source>
        <strain evidence="10 11">DSM 2461</strain>
    </source>
</reference>
<dbReference type="RefSeq" id="WP_184742971.1">
    <property type="nucleotide sequence ID" value="NZ_JACHGJ010000001.1"/>
</dbReference>
<dbReference type="NCBIfam" id="TIGR00619">
    <property type="entry name" value="sbcd"/>
    <property type="match status" value="1"/>
</dbReference>
<evidence type="ECO:0000256" key="7">
    <source>
        <dbReference type="RuleBase" id="RU363069"/>
    </source>
</evidence>
<evidence type="ECO:0000256" key="1">
    <source>
        <dbReference type="ARBA" id="ARBA00010555"/>
    </source>
</evidence>
<proteinExistence type="inferred from homology"/>
<dbReference type="PANTHER" id="PTHR30337:SF0">
    <property type="entry name" value="NUCLEASE SBCCD SUBUNIT D"/>
    <property type="match status" value="1"/>
</dbReference>
<evidence type="ECO:0000256" key="6">
    <source>
        <dbReference type="ARBA" id="ARBA00022839"/>
    </source>
</evidence>
<comment type="caution">
    <text evidence="10">The sequence shown here is derived from an EMBL/GenBank/DDBJ whole genome shotgun (WGS) entry which is preliminary data.</text>
</comment>
<keyword evidence="11" id="KW-1185">Reference proteome</keyword>
<dbReference type="InterPro" id="IPR050535">
    <property type="entry name" value="DNA_Repair-Maintenance_Comp"/>
</dbReference>
<comment type="subunit">
    <text evidence="2 7">Heterodimer of SbcC and SbcD.</text>
</comment>
<keyword evidence="7" id="KW-0255">Endonuclease</keyword>
<keyword evidence="5 7" id="KW-0378">Hydrolase</keyword>
<evidence type="ECO:0000313" key="11">
    <source>
        <dbReference type="Proteomes" id="UP000587760"/>
    </source>
</evidence>
<dbReference type="InterPro" id="IPR004843">
    <property type="entry name" value="Calcineurin-like_PHP"/>
</dbReference>
<gene>
    <name evidence="7" type="primary">sbcD</name>
    <name evidence="10" type="ORF">HNR50_000405</name>
</gene>
<protein>
    <recommendedName>
        <fullName evidence="3 7">Nuclease SbcCD subunit D</fullName>
    </recommendedName>
</protein>
<dbReference type="Pfam" id="PF12320">
    <property type="entry name" value="SbcD_C"/>
    <property type="match status" value="1"/>
</dbReference>
<dbReference type="Pfam" id="PF00149">
    <property type="entry name" value="Metallophos"/>
    <property type="match status" value="1"/>
</dbReference>
<evidence type="ECO:0000256" key="5">
    <source>
        <dbReference type="ARBA" id="ARBA00022801"/>
    </source>
</evidence>
<dbReference type="GO" id="GO:0006310">
    <property type="term" value="P:DNA recombination"/>
    <property type="evidence" value="ECO:0007669"/>
    <property type="project" value="UniProtKB-KW"/>
</dbReference>